<organism evidence="4">
    <name type="scientific">Streptomyces sp. R44</name>
    <dbReference type="NCBI Taxonomy" id="3238633"/>
    <lineage>
        <taxon>Bacteria</taxon>
        <taxon>Bacillati</taxon>
        <taxon>Actinomycetota</taxon>
        <taxon>Actinomycetes</taxon>
        <taxon>Kitasatosporales</taxon>
        <taxon>Streptomycetaceae</taxon>
        <taxon>Streptomyces</taxon>
    </lineage>
</organism>
<dbReference type="PANTHER" id="PTHR43877">
    <property type="entry name" value="AMINOALKYLPHOSPHONATE N-ACETYLTRANSFERASE-RELATED-RELATED"/>
    <property type="match status" value="1"/>
</dbReference>
<keyword evidence="2 4" id="KW-0012">Acyltransferase</keyword>
<dbReference type="RefSeq" id="WP_369149526.1">
    <property type="nucleotide sequence ID" value="NZ_CP163444.1"/>
</dbReference>
<keyword evidence="1 4" id="KW-0808">Transferase</keyword>
<dbReference type="InterPro" id="IPR016181">
    <property type="entry name" value="Acyl_CoA_acyltransferase"/>
</dbReference>
<dbReference type="PROSITE" id="PS51186">
    <property type="entry name" value="GNAT"/>
    <property type="match status" value="1"/>
</dbReference>
<reference evidence="4" key="1">
    <citation type="submission" date="2024-07" db="EMBL/GenBank/DDBJ databases">
        <authorList>
            <person name="Yu S.T."/>
        </authorList>
    </citation>
    <scope>NUCLEOTIDE SEQUENCE</scope>
    <source>
        <strain evidence="4">R44</strain>
    </source>
</reference>
<evidence type="ECO:0000256" key="2">
    <source>
        <dbReference type="ARBA" id="ARBA00023315"/>
    </source>
</evidence>
<dbReference type="EC" id="2.3.1.-" evidence="4"/>
<protein>
    <submittedName>
        <fullName evidence="4">GNAT family N-acetyltransferase</fullName>
        <ecNumber evidence="4">2.3.1.-</ecNumber>
    </submittedName>
</protein>
<dbReference type="InterPro" id="IPR050832">
    <property type="entry name" value="Bact_Acetyltransf"/>
</dbReference>
<dbReference type="Gene3D" id="3.40.630.30">
    <property type="match status" value="1"/>
</dbReference>
<dbReference type="InterPro" id="IPR000182">
    <property type="entry name" value="GNAT_dom"/>
</dbReference>
<evidence type="ECO:0000313" key="4">
    <source>
        <dbReference type="EMBL" id="XDQ76868.1"/>
    </source>
</evidence>
<dbReference type="AlphaFoldDB" id="A0AB39TDY9"/>
<sequence>MEHLTPDAVRTHAPAGLAALLVDAVDGGASVGFLAPLDTAEAAAWWSRVAEEAAEGVRDVWAAHGPDGRLTGVVTLVRAGTANGRHRGEIARLLVHRSARGRGLGRRLLATAEAHAAATGLRLLVLDTQTDSPAERLYRGAGWTAAGTIPDFAADPSGTLRPTTLYYKRLG</sequence>
<gene>
    <name evidence="4" type="ORF">AB5J54_32255</name>
</gene>
<accession>A0AB39TDY9</accession>
<name>A0AB39TDY9_9ACTN</name>
<feature type="domain" description="N-acetyltransferase" evidence="3">
    <location>
        <begin position="29"/>
        <end position="171"/>
    </location>
</feature>
<dbReference type="EMBL" id="CP163444">
    <property type="protein sequence ID" value="XDQ76868.1"/>
    <property type="molecule type" value="Genomic_DNA"/>
</dbReference>
<proteinExistence type="predicted"/>
<evidence type="ECO:0000259" key="3">
    <source>
        <dbReference type="PROSITE" id="PS51186"/>
    </source>
</evidence>
<dbReference type="Pfam" id="PF00583">
    <property type="entry name" value="Acetyltransf_1"/>
    <property type="match status" value="1"/>
</dbReference>
<dbReference type="GO" id="GO:0016747">
    <property type="term" value="F:acyltransferase activity, transferring groups other than amino-acyl groups"/>
    <property type="evidence" value="ECO:0007669"/>
    <property type="project" value="InterPro"/>
</dbReference>
<dbReference type="SUPFAM" id="SSF55729">
    <property type="entry name" value="Acyl-CoA N-acyltransferases (Nat)"/>
    <property type="match status" value="1"/>
</dbReference>
<evidence type="ECO:0000256" key="1">
    <source>
        <dbReference type="ARBA" id="ARBA00022679"/>
    </source>
</evidence>